<accession>A0AAD5C888</accession>
<feature type="non-terminal residue" evidence="1">
    <location>
        <position position="1"/>
    </location>
</feature>
<gene>
    <name evidence="1" type="ORF">M8C21_032343</name>
</gene>
<organism evidence="1 2">
    <name type="scientific">Ambrosia artemisiifolia</name>
    <name type="common">Common ragweed</name>
    <dbReference type="NCBI Taxonomy" id="4212"/>
    <lineage>
        <taxon>Eukaryota</taxon>
        <taxon>Viridiplantae</taxon>
        <taxon>Streptophyta</taxon>
        <taxon>Embryophyta</taxon>
        <taxon>Tracheophyta</taxon>
        <taxon>Spermatophyta</taxon>
        <taxon>Magnoliopsida</taxon>
        <taxon>eudicotyledons</taxon>
        <taxon>Gunneridae</taxon>
        <taxon>Pentapetalae</taxon>
        <taxon>asterids</taxon>
        <taxon>campanulids</taxon>
        <taxon>Asterales</taxon>
        <taxon>Asteraceae</taxon>
        <taxon>Asteroideae</taxon>
        <taxon>Heliantheae alliance</taxon>
        <taxon>Heliantheae</taxon>
        <taxon>Ambrosia</taxon>
    </lineage>
</organism>
<name>A0AAD5C888_AMBAR</name>
<protein>
    <submittedName>
        <fullName evidence="1">Uncharacterized protein</fullName>
    </submittedName>
</protein>
<dbReference type="EMBL" id="JAMZMK010009168">
    <property type="protein sequence ID" value="KAI7736912.1"/>
    <property type="molecule type" value="Genomic_DNA"/>
</dbReference>
<comment type="caution">
    <text evidence="1">The sequence shown here is derived from an EMBL/GenBank/DDBJ whole genome shotgun (WGS) entry which is preliminary data.</text>
</comment>
<evidence type="ECO:0000313" key="1">
    <source>
        <dbReference type="EMBL" id="KAI7736912.1"/>
    </source>
</evidence>
<keyword evidence="2" id="KW-1185">Reference proteome</keyword>
<reference evidence="1" key="1">
    <citation type="submission" date="2022-06" db="EMBL/GenBank/DDBJ databases">
        <title>Uncovering the hologenomic basis of an extraordinary plant invasion.</title>
        <authorList>
            <person name="Bieker V.C."/>
            <person name="Martin M.D."/>
            <person name="Gilbert T."/>
            <person name="Hodgins K."/>
            <person name="Battlay P."/>
            <person name="Petersen B."/>
            <person name="Wilson J."/>
        </authorList>
    </citation>
    <scope>NUCLEOTIDE SEQUENCE</scope>
    <source>
        <strain evidence="1">AA19_3_7</strain>
        <tissue evidence="1">Leaf</tissue>
    </source>
</reference>
<sequence>ERKRDARELRKKRERERDRSLSYRERELWKERKRRRRWWFTAAPASPNCRQTQVPRHCLAAHVVLRYSWSIVGQLLLQNEKAVYKSSGWDLISLTSNTGITRINYNETVHHGHNEN</sequence>
<proteinExistence type="predicted"/>
<evidence type="ECO:0000313" key="2">
    <source>
        <dbReference type="Proteomes" id="UP001206925"/>
    </source>
</evidence>
<dbReference type="Proteomes" id="UP001206925">
    <property type="component" value="Unassembled WGS sequence"/>
</dbReference>
<dbReference type="AlphaFoldDB" id="A0AAD5C888"/>